<dbReference type="PANTHER" id="PTHR23108">
    <property type="entry name" value="METHYLTRANSFERASE-RELATED"/>
    <property type="match status" value="1"/>
</dbReference>
<dbReference type="InterPro" id="IPR029063">
    <property type="entry name" value="SAM-dependent_MTases_sf"/>
</dbReference>
<protein>
    <submittedName>
        <fullName evidence="2">Putative methyltransferase family protein</fullName>
    </submittedName>
</protein>
<dbReference type="GO" id="GO:0008276">
    <property type="term" value="F:protein methyltransferase activity"/>
    <property type="evidence" value="ECO:0007669"/>
    <property type="project" value="InterPro"/>
</dbReference>
<feature type="region of interest" description="Disordered" evidence="1">
    <location>
        <begin position="1"/>
        <end position="22"/>
    </location>
</feature>
<dbReference type="AlphaFoldDB" id="A0A182BF99"/>
<evidence type="ECO:0000313" key="2">
    <source>
        <dbReference type="EMBL" id="AMK47967.1"/>
    </source>
</evidence>
<dbReference type="Gene3D" id="3.40.50.150">
    <property type="entry name" value="Vaccinia Virus protein VP39"/>
    <property type="match status" value="2"/>
</dbReference>
<keyword evidence="2" id="KW-0808">Transferase</keyword>
<dbReference type="GO" id="GO:0005634">
    <property type="term" value="C:nucleus"/>
    <property type="evidence" value="ECO:0007669"/>
    <property type="project" value="TreeGrafter"/>
</dbReference>
<accession>A0A182BF99</accession>
<proteinExistence type="predicted"/>
<evidence type="ECO:0000256" key="1">
    <source>
        <dbReference type="SAM" id="MobiDB-lite"/>
    </source>
</evidence>
<dbReference type="GO" id="GO:0032259">
    <property type="term" value="P:methylation"/>
    <property type="evidence" value="ECO:0007669"/>
    <property type="project" value="UniProtKB-KW"/>
</dbReference>
<keyword evidence="2" id="KW-0489">Methyltransferase</keyword>
<name>A0A182BF99_LUPAN</name>
<reference evidence="2" key="1">
    <citation type="journal article" date="2016" name="Chromosome Res.">
        <title>Integration of Lupinus angustifolius L. (narrow-leafed lupin) genome maps and comparative mapping within legumes.</title>
        <authorList>
            <person name="Wyrwa K."/>
            <person name="Ksiazkiewicz M."/>
            <person name="Szczepaniak A."/>
            <person name="Susek K."/>
            <person name="Podkowinski J."/>
            <person name="Naganowska B."/>
        </authorList>
    </citation>
    <scope>NUCLEOTIDE SEQUENCE</scope>
</reference>
<sequence>MECSAPAASPPSSGNNNGSDEQVMSEIHLGCPPRFCGPHISTFTVSLPQDVARSAQDHGLGNDALESPIPGLDEDGDLLLPRRTSRNVEGSCDRYCVRIQHNITSSIPNVGLQVWRAELVLSDFILHKALCSSEFDGVIALELGAGTVSNSSTRLGGFITCTYCEDSFPDRGQAGIRSQGKNQKQRKTTVIRNNKFSDIGNFVGSLISCHEDHGNEILDNCAKNVELNIESLNCQATVNVRELDWFNAWPPKARIGESPSTQRYSWTSREIDDAENASFLLAADVIYSDDLTDAFFSTLERLMSRGSAKVLYMALEKRYNFSLSDLDVVANGYSHFRSYIKDEDEIKSLESGTMANFVGKPMDFSQIPQYVREYERGHDVEIWQIKYSGTEFKNRT</sequence>
<dbReference type="PANTHER" id="PTHR23108:SF0">
    <property type="entry name" value="METHYLTRANSFERASE-LIKE PROTEIN 22"/>
    <property type="match status" value="1"/>
</dbReference>
<feature type="compositionally biased region" description="Low complexity" evidence="1">
    <location>
        <begin position="1"/>
        <end position="19"/>
    </location>
</feature>
<organism evidence="2">
    <name type="scientific">Lupinus angustifolius</name>
    <name type="common">Narrow-leaved blue lupine</name>
    <dbReference type="NCBI Taxonomy" id="3871"/>
    <lineage>
        <taxon>Eukaryota</taxon>
        <taxon>Viridiplantae</taxon>
        <taxon>Streptophyta</taxon>
        <taxon>Embryophyta</taxon>
        <taxon>Tracheophyta</taxon>
        <taxon>Spermatophyta</taxon>
        <taxon>Magnoliopsida</taxon>
        <taxon>eudicotyledons</taxon>
        <taxon>Gunneridae</taxon>
        <taxon>Pentapetalae</taxon>
        <taxon>rosids</taxon>
        <taxon>fabids</taxon>
        <taxon>Fabales</taxon>
        <taxon>Fabaceae</taxon>
        <taxon>Papilionoideae</taxon>
        <taxon>50 kb inversion clade</taxon>
        <taxon>genistoids sensu lato</taxon>
        <taxon>core genistoids</taxon>
        <taxon>Genisteae</taxon>
        <taxon>Lupinus</taxon>
    </lineage>
</organism>
<dbReference type="EMBL" id="KU678218">
    <property type="protein sequence ID" value="AMK47967.1"/>
    <property type="molecule type" value="Genomic_DNA"/>
</dbReference>
<dbReference type="InterPro" id="IPR038899">
    <property type="entry name" value="METTL22"/>
</dbReference>